<sequence>MTPVPESVVEISDDSDADGEDWKSRLLFTLDRIQATGKIATFNHYPTFANPGLEIDGSRLIPLPLTEHDTQALKSVCRQAPFGRGDDTVVDTSVRNTWELDHSQFKLANPQWPKFLDLLLKDTATGLGLPQVTVKPHKLLLYEPGSFFKRHKDSEKETGMMGTLVICLPSQHQGAEVNLSFGSQKCTFTTASTSKFDVSSIAWFSDVTHEVTELTSGYRLVLTYKVFGPAEQSLSASGICSERQYLKATLVNWHTRSPDIERLMYPLDHKYTKSSLSLDNMKGRDRALCHSLQSVCSDAGFYLMFAHLTHSTTEDLYGYSDDGEEDDTTLESVYDINGNQVASNVSVELEETIGYDIGDEHPDSEEEGEYTGNESAPSQFRYHTTVILLSPKMQVHQYLTSTRGMGDNLTKMVCDDLKKVQDDNYTKHVAAVFMAKATEASLEPETIDLITRWALKLGNADLFRACIRTTTQHSDVRAWAVRNTSTTDKTRLLVSQRLTEYLSDEFSGKEEAIDWHHWLQDLSRGASRAGDFDLFCRNFESFIQAKPLLDAFKSWAEPALEEKIKAQGSWTTSDYQFLSRTLKSHCANTEWVLQTIGLKYTELMIHLSLLPTIVPRADRDLLWDLLTWIFSESSQTLTNAKDLFQCVFQHSGQKLCLTESDFGRASLRFIRVFRDSYALGVEKEALDLLEKGCRRLMNRKHTWSAVSVDSLGGDMLVPLVRAMQNHNISRTQDVGKFLEYAFRKIRASVDPPPAKPKGWAHLRRWGCSDSSCKDCPEFNAFLGDPDRQTWHFSAGKPRRKHIEEYLFMDPIYSCKTVKNKSPHTLVVTKQRSDYDEALRAWKAEFHNVDNMVDKMRSDYLNDFLGDDNYQKLILLEDLRAAATSKRKGIEHNSPKTKRSRV</sequence>
<feature type="region of interest" description="Disordered" evidence="1">
    <location>
        <begin position="356"/>
        <end position="376"/>
    </location>
</feature>
<organism evidence="2 3">
    <name type="scientific">Fusarium albosuccineum</name>
    <dbReference type="NCBI Taxonomy" id="1237068"/>
    <lineage>
        <taxon>Eukaryota</taxon>
        <taxon>Fungi</taxon>
        <taxon>Dikarya</taxon>
        <taxon>Ascomycota</taxon>
        <taxon>Pezizomycotina</taxon>
        <taxon>Sordariomycetes</taxon>
        <taxon>Hypocreomycetidae</taxon>
        <taxon>Hypocreales</taxon>
        <taxon>Nectriaceae</taxon>
        <taxon>Fusarium</taxon>
        <taxon>Fusarium decemcellulare species complex</taxon>
    </lineage>
</organism>
<dbReference type="OrthoDB" id="27483at2759"/>
<keyword evidence="3" id="KW-1185">Reference proteome</keyword>
<dbReference type="Gene3D" id="2.60.120.620">
    <property type="entry name" value="q2cbj1_9rhob like domain"/>
    <property type="match status" value="1"/>
</dbReference>
<comment type="caution">
    <text evidence="2">The sequence shown here is derived from an EMBL/GenBank/DDBJ whole genome shotgun (WGS) entry which is preliminary data.</text>
</comment>
<proteinExistence type="predicted"/>
<reference evidence="2 3" key="1">
    <citation type="submission" date="2020-01" db="EMBL/GenBank/DDBJ databases">
        <title>Identification and distribution of gene clusters putatively required for synthesis of sphingolipid metabolism inhibitors in phylogenetically diverse species of the filamentous fungus Fusarium.</title>
        <authorList>
            <person name="Kim H.-S."/>
            <person name="Busman M."/>
            <person name="Brown D.W."/>
            <person name="Divon H."/>
            <person name="Uhlig S."/>
            <person name="Proctor R.H."/>
        </authorList>
    </citation>
    <scope>NUCLEOTIDE SEQUENCE [LARGE SCALE GENOMIC DNA]</scope>
    <source>
        <strain evidence="2 3">NRRL 20459</strain>
    </source>
</reference>
<evidence type="ECO:0000313" key="2">
    <source>
        <dbReference type="EMBL" id="KAF4471784.1"/>
    </source>
</evidence>
<protein>
    <recommendedName>
        <fullName evidence="4">Prolyl 4-hydroxylase alpha subunit Fe(2+) 2OG dioxygenase domain-containing protein</fullName>
    </recommendedName>
</protein>
<gene>
    <name evidence="2" type="ORF">FALBO_1294</name>
</gene>
<dbReference type="Proteomes" id="UP000554235">
    <property type="component" value="Unassembled WGS sequence"/>
</dbReference>
<name>A0A8H4LQ57_9HYPO</name>
<dbReference type="EMBL" id="JAADYS010000165">
    <property type="protein sequence ID" value="KAF4471784.1"/>
    <property type="molecule type" value="Genomic_DNA"/>
</dbReference>
<dbReference type="AlphaFoldDB" id="A0A8H4LQ57"/>
<evidence type="ECO:0000256" key="1">
    <source>
        <dbReference type="SAM" id="MobiDB-lite"/>
    </source>
</evidence>
<evidence type="ECO:0008006" key="4">
    <source>
        <dbReference type="Google" id="ProtNLM"/>
    </source>
</evidence>
<evidence type="ECO:0000313" key="3">
    <source>
        <dbReference type="Proteomes" id="UP000554235"/>
    </source>
</evidence>
<accession>A0A8H4LQ57</accession>
<dbReference type="PANTHER" id="PTHR33099:SF7">
    <property type="entry name" value="MYND-TYPE DOMAIN-CONTAINING PROTEIN"/>
    <property type="match status" value="1"/>
</dbReference>
<dbReference type="PANTHER" id="PTHR33099">
    <property type="entry name" value="FE2OG DIOXYGENASE DOMAIN-CONTAINING PROTEIN"/>
    <property type="match status" value="1"/>
</dbReference>